<sequence length="78" mass="9244">MKEICDNYEYVLLEMDRLHNQAKSDDVFEEKLYKYLIGNGSRIIELHREAGHTQKDLNKDLLDLATIYFDAYKLGVFK</sequence>
<dbReference type="EMBL" id="FOJX01000002">
    <property type="protein sequence ID" value="SFA82557.1"/>
    <property type="molecule type" value="Genomic_DNA"/>
</dbReference>
<organism evidence="1 2">
    <name type="scientific">Selenomonas ruminantium</name>
    <dbReference type="NCBI Taxonomy" id="971"/>
    <lineage>
        <taxon>Bacteria</taxon>
        <taxon>Bacillati</taxon>
        <taxon>Bacillota</taxon>
        <taxon>Negativicutes</taxon>
        <taxon>Selenomonadales</taxon>
        <taxon>Selenomonadaceae</taxon>
        <taxon>Selenomonas</taxon>
    </lineage>
</organism>
<evidence type="ECO:0000313" key="2">
    <source>
        <dbReference type="Proteomes" id="UP000183843"/>
    </source>
</evidence>
<proteinExistence type="predicted"/>
<dbReference type="RefSeq" id="WP_074813287.1">
    <property type="nucleotide sequence ID" value="NZ_FOJX01000002.1"/>
</dbReference>
<accession>A0A1I0W2I3</accession>
<gene>
    <name evidence="1" type="ORF">SAMN05216587_10252</name>
</gene>
<reference evidence="1 2" key="1">
    <citation type="submission" date="2016-10" db="EMBL/GenBank/DDBJ databases">
        <authorList>
            <person name="de Groot N.N."/>
        </authorList>
    </citation>
    <scope>NUCLEOTIDE SEQUENCE [LARGE SCALE GENOMIC DNA]</scope>
    <source>
        <strain evidence="1 2">L14</strain>
    </source>
</reference>
<protein>
    <submittedName>
        <fullName evidence="1">Uncharacterized protein</fullName>
    </submittedName>
</protein>
<dbReference type="AlphaFoldDB" id="A0A1I0W2I3"/>
<name>A0A1I0W2I3_SELRU</name>
<evidence type="ECO:0000313" key="1">
    <source>
        <dbReference type="EMBL" id="SFA82557.1"/>
    </source>
</evidence>
<dbReference type="Proteomes" id="UP000183843">
    <property type="component" value="Unassembled WGS sequence"/>
</dbReference>